<evidence type="ECO:0000313" key="3">
    <source>
        <dbReference type="Proteomes" id="UP000502823"/>
    </source>
</evidence>
<feature type="compositionally biased region" description="Polar residues" evidence="1">
    <location>
        <begin position="78"/>
        <end position="108"/>
    </location>
</feature>
<reference evidence="3" key="1">
    <citation type="submission" date="2020-01" db="EMBL/GenBank/DDBJ databases">
        <title>Draft genome sequence of the Termite Coptotermes fromosanus.</title>
        <authorList>
            <person name="Itakura S."/>
            <person name="Yosikawa Y."/>
            <person name="Umezawa K."/>
        </authorList>
    </citation>
    <scope>NUCLEOTIDE SEQUENCE [LARGE SCALE GENOMIC DNA]</scope>
</reference>
<name>A0A6L2PZ78_COPFO</name>
<keyword evidence="3" id="KW-1185">Reference proteome</keyword>
<dbReference type="Proteomes" id="UP000502823">
    <property type="component" value="Unassembled WGS sequence"/>
</dbReference>
<dbReference type="AlphaFoldDB" id="A0A6L2PZ78"/>
<feature type="compositionally biased region" description="Low complexity" evidence="1">
    <location>
        <begin position="146"/>
        <end position="163"/>
    </location>
</feature>
<evidence type="ECO:0000313" key="2">
    <source>
        <dbReference type="EMBL" id="GFG35878.1"/>
    </source>
</evidence>
<evidence type="ECO:0008006" key="4">
    <source>
        <dbReference type="Google" id="ProtNLM"/>
    </source>
</evidence>
<dbReference type="InParanoid" id="A0A6L2PZ78"/>
<dbReference type="EMBL" id="BLKM01000587">
    <property type="protein sequence ID" value="GFG35878.1"/>
    <property type="molecule type" value="Genomic_DNA"/>
</dbReference>
<sequence>MDVKHELIYRVGGGGGGGGGGVVSGIMKGGLGASASGNCLPDELLLGSVKTEPRVQSPCDPSAGTTAPSIELGHHLASSATGTSALTPSSSGGATTPNGGLFTGISSTKRPRTDDWLPSPSSGSVGPLPPLTPSPGPPGHSYTVISNGYSSPLSSGSYDPYSPNGKIDLE</sequence>
<feature type="compositionally biased region" description="Low complexity" evidence="1">
    <location>
        <begin position="117"/>
        <end position="126"/>
    </location>
</feature>
<accession>A0A6L2PZ78</accession>
<feature type="region of interest" description="Disordered" evidence="1">
    <location>
        <begin position="51"/>
        <end position="170"/>
    </location>
</feature>
<evidence type="ECO:0000256" key="1">
    <source>
        <dbReference type="SAM" id="MobiDB-lite"/>
    </source>
</evidence>
<proteinExistence type="predicted"/>
<gene>
    <name evidence="2" type="ORF">Cfor_05246</name>
</gene>
<protein>
    <recommendedName>
        <fullName evidence="4">Ecdysone receptor</fullName>
    </recommendedName>
</protein>
<comment type="caution">
    <text evidence="2">The sequence shown here is derived from an EMBL/GenBank/DDBJ whole genome shotgun (WGS) entry which is preliminary data.</text>
</comment>
<organism evidence="2 3">
    <name type="scientific">Coptotermes formosanus</name>
    <name type="common">Formosan subterranean termite</name>
    <dbReference type="NCBI Taxonomy" id="36987"/>
    <lineage>
        <taxon>Eukaryota</taxon>
        <taxon>Metazoa</taxon>
        <taxon>Ecdysozoa</taxon>
        <taxon>Arthropoda</taxon>
        <taxon>Hexapoda</taxon>
        <taxon>Insecta</taxon>
        <taxon>Pterygota</taxon>
        <taxon>Neoptera</taxon>
        <taxon>Polyneoptera</taxon>
        <taxon>Dictyoptera</taxon>
        <taxon>Blattodea</taxon>
        <taxon>Blattoidea</taxon>
        <taxon>Termitoidae</taxon>
        <taxon>Rhinotermitidae</taxon>
        <taxon>Coptotermes</taxon>
    </lineage>
</organism>
<feature type="compositionally biased region" description="Pro residues" evidence="1">
    <location>
        <begin position="127"/>
        <end position="138"/>
    </location>
</feature>